<evidence type="ECO:0000256" key="4">
    <source>
        <dbReference type="ARBA" id="ARBA00005975"/>
    </source>
</evidence>
<gene>
    <name evidence="11" type="ORF">niasHT_015851</name>
    <name evidence="10" type="ORF">niasHT_020172</name>
</gene>
<evidence type="ECO:0000313" key="12">
    <source>
        <dbReference type="Proteomes" id="UP001620626"/>
    </source>
</evidence>
<dbReference type="Pfam" id="PF03134">
    <property type="entry name" value="TB2_DP1_HVA22"/>
    <property type="match status" value="1"/>
</dbReference>
<evidence type="ECO:0000256" key="8">
    <source>
        <dbReference type="SAM" id="Phobius"/>
    </source>
</evidence>
<keyword evidence="8" id="KW-0812">Transmembrane</keyword>
<accession>A0ABD2K495</accession>
<feature type="domain" description="LITAF" evidence="9">
    <location>
        <begin position="29"/>
        <end position="119"/>
    </location>
</feature>
<protein>
    <recommendedName>
        <fullName evidence="9">LITAF domain-containing protein</fullName>
    </recommendedName>
</protein>
<keyword evidence="5" id="KW-0479">Metal-binding</keyword>
<dbReference type="PANTHER" id="PTHR23292">
    <property type="entry name" value="LIPOPOLYSACCHARIDE-INDUCED TUMOR NECROSIS FACTOR-ALPHA FACTOR"/>
    <property type="match status" value="1"/>
</dbReference>
<feature type="transmembrane region" description="Helical" evidence="8">
    <location>
        <begin position="108"/>
        <end position="130"/>
    </location>
</feature>
<evidence type="ECO:0000256" key="1">
    <source>
        <dbReference type="ARBA" id="ARBA00004414"/>
    </source>
</evidence>
<dbReference type="EMBL" id="JBICBT010000833">
    <property type="protein sequence ID" value="KAL3097698.1"/>
    <property type="molecule type" value="Genomic_DNA"/>
</dbReference>
<dbReference type="GO" id="GO:0005765">
    <property type="term" value="C:lysosomal membrane"/>
    <property type="evidence" value="ECO:0007669"/>
    <property type="project" value="UniProtKB-SubCell"/>
</dbReference>
<dbReference type="PROSITE" id="PS51837">
    <property type="entry name" value="LITAF"/>
    <property type="match status" value="1"/>
</dbReference>
<keyword evidence="12" id="KW-1185">Reference proteome</keyword>
<keyword evidence="6" id="KW-0862">Zinc</keyword>
<comment type="subcellular location">
    <subcellularLocation>
        <location evidence="2">Endosome membrane</location>
        <topology evidence="2">Peripheral membrane protein</topology>
    </subcellularLocation>
    <subcellularLocation>
        <location evidence="1">Late endosome membrane</location>
    </subcellularLocation>
    <subcellularLocation>
        <location evidence="3">Lysosome membrane</location>
        <topology evidence="3">Peripheral membrane protein</topology>
        <orientation evidence="3">Cytoplasmic side</orientation>
    </subcellularLocation>
</comment>
<reference evidence="10 12" key="1">
    <citation type="submission" date="2024-10" db="EMBL/GenBank/DDBJ databases">
        <authorList>
            <person name="Kim D."/>
        </authorList>
    </citation>
    <scope>NUCLEOTIDE SEQUENCE [LARGE SCALE GENOMIC DNA]</scope>
    <source>
        <strain evidence="10">BH-2024</strain>
    </source>
</reference>
<feature type="transmembrane region" description="Helical" evidence="8">
    <location>
        <begin position="63"/>
        <end position="88"/>
    </location>
</feature>
<name>A0ABD2K495_9BILA</name>
<evidence type="ECO:0000256" key="5">
    <source>
        <dbReference type="ARBA" id="ARBA00022723"/>
    </source>
</evidence>
<evidence type="ECO:0000259" key="9">
    <source>
        <dbReference type="PROSITE" id="PS51837"/>
    </source>
</evidence>
<evidence type="ECO:0000256" key="2">
    <source>
        <dbReference type="ARBA" id="ARBA00004481"/>
    </source>
</evidence>
<sequence>MSQKSAAPSSPRPFTSSVPVPLHRSASYSPSVLANANKFLSDRPQLIDCPRCKQHGFTELKHVIGLFTWVSFLVLLITGLFVLPLFFLWVPFFIDTFKDAYLAKCSNFFFELFFGLYLLFKTAALLYLGLPQTYGAHNLYVKHVHPLVDRLGKIKVK</sequence>
<evidence type="ECO:0000313" key="10">
    <source>
        <dbReference type="EMBL" id="KAL3097698.1"/>
    </source>
</evidence>
<evidence type="ECO:0000313" key="11">
    <source>
        <dbReference type="EMBL" id="KAL3110248.1"/>
    </source>
</evidence>
<dbReference type="PANTHER" id="PTHR23292:SF44">
    <property type="entry name" value="LITAF DOMAIN-CONTAINING PROTEIN"/>
    <property type="match status" value="1"/>
</dbReference>
<comment type="caution">
    <text evidence="10">The sequence shown here is derived from an EMBL/GenBank/DDBJ whole genome shotgun (WGS) entry which is preliminary data.</text>
</comment>
<dbReference type="AlphaFoldDB" id="A0ABD2K495"/>
<dbReference type="InterPro" id="IPR037519">
    <property type="entry name" value="LITAF_fam"/>
</dbReference>
<evidence type="ECO:0000256" key="6">
    <source>
        <dbReference type="ARBA" id="ARBA00022833"/>
    </source>
</evidence>
<dbReference type="GO" id="GO:0046872">
    <property type="term" value="F:metal ion binding"/>
    <property type="evidence" value="ECO:0007669"/>
    <property type="project" value="UniProtKB-KW"/>
</dbReference>
<proteinExistence type="inferred from homology"/>
<dbReference type="Pfam" id="PF10601">
    <property type="entry name" value="zf-LITAF-like"/>
    <property type="match status" value="1"/>
</dbReference>
<dbReference type="GO" id="GO:0031902">
    <property type="term" value="C:late endosome membrane"/>
    <property type="evidence" value="ECO:0007669"/>
    <property type="project" value="UniProtKB-SubCell"/>
</dbReference>
<dbReference type="EMBL" id="JBICBT010000549">
    <property type="protein sequence ID" value="KAL3110248.1"/>
    <property type="molecule type" value="Genomic_DNA"/>
</dbReference>
<comment type="similarity">
    <text evidence="4">Belongs to the CDIP1/LITAF family.</text>
</comment>
<dbReference type="SMART" id="SM00714">
    <property type="entry name" value="LITAF"/>
    <property type="match status" value="1"/>
</dbReference>
<evidence type="ECO:0000256" key="7">
    <source>
        <dbReference type="ARBA" id="ARBA00023136"/>
    </source>
</evidence>
<dbReference type="InterPro" id="IPR006629">
    <property type="entry name" value="LITAF"/>
</dbReference>
<organism evidence="10 12">
    <name type="scientific">Heterodera trifolii</name>
    <dbReference type="NCBI Taxonomy" id="157864"/>
    <lineage>
        <taxon>Eukaryota</taxon>
        <taxon>Metazoa</taxon>
        <taxon>Ecdysozoa</taxon>
        <taxon>Nematoda</taxon>
        <taxon>Chromadorea</taxon>
        <taxon>Rhabditida</taxon>
        <taxon>Tylenchina</taxon>
        <taxon>Tylenchomorpha</taxon>
        <taxon>Tylenchoidea</taxon>
        <taxon>Heteroderidae</taxon>
        <taxon>Heteroderinae</taxon>
        <taxon>Heterodera</taxon>
    </lineage>
</organism>
<keyword evidence="7 8" id="KW-0472">Membrane</keyword>
<dbReference type="InterPro" id="IPR004345">
    <property type="entry name" value="TB2_DP1_HVA22"/>
</dbReference>
<keyword evidence="8" id="KW-1133">Transmembrane helix</keyword>
<evidence type="ECO:0000256" key="3">
    <source>
        <dbReference type="ARBA" id="ARBA00004630"/>
    </source>
</evidence>
<dbReference type="Proteomes" id="UP001620626">
    <property type="component" value="Unassembled WGS sequence"/>
</dbReference>